<dbReference type="EMBL" id="MU971395">
    <property type="protein sequence ID" value="KAK9236142.1"/>
    <property type="molecule type" value="Genomic_DNA"/>
</dbReference>
<evidence type="ECO:0000313" key="2">
    <source>
        <dbReference type="Proteomes" id="UP001433508"/>
    </source>
</evidence>
<keyword evidence="2" id="KW-1185">Reference proteome</keyword>
<evidence type="ECO:0000313" key="1">
    <source>
        <dbReference type="EMBL" id="KAK9236142.1"/>
    </source>
</evidence>
<reference evidence="2" key="1">
    <citation type="journal article" date="2024" name="Front. Bioeng. Biotechnol.">
        <title>Genome-scale model development and genomic sequencing of the oleaginous clade Lipomyces.</title>
        <authorList>
            <person name="Czajka J.J."/>
            <person name="Han Y."/>
            <person name="Kim J."/>
            <person name="Mondo S.J."/>
            <person name="Hofstad B.A."/>
            <person name="Robles A."/>
            <person name="Haridas S."/>
            <person name="Riley R."/>
            <person name="LaButti K."/>
            <person name="Pangilinan J."/>
            <person name="Andreopoulos W."/>
            <person name="Lipzen A."/>
            <person name="Yan J."/>
            <person name="Wang M."/>
            <person name="Ng V."/>
            <person name="Grigoriev I.V."/>
            <person name="Spatafora J.W."/>
            <person name="Magnuson J.K."/>
            <person name="Baker S.E."/>
            <person name="Pomraning K.R."/>
        </authorList>
    </citation>
    <scope>NUCLEOTIDE SEQUENCE [LARGE SCALE GENOMIC DNA]</scope>
    <source>
        <strain evidence="2">CBS 7786</strain>
    </source>
</reference>
<protein>
    <submittedName>
        <fullName evidence="1">Uncharacterized protein</fullName>
    </submittedName>
</protein>
<organism evidence="1 2">
    <name type="scientific">Lipomyces kononenkoae</name>
    <name type="common">Yeast</name>
    <dbReference type="NCBI Taxonomy" id="34357"/>
    <lineage>
        <taxon>Eukaryota</taxon>
        <taxon>Fungi</taxon>
        <taxon>Dikarya</taxon>
        <taxon>Ascomycota</taxon>
        <taxon>Saccharomycotina</taxon>
        <taxon>Lipomycetes</taxon>
        <taxon>Lipomycetales</taxon>
        <taxon>Lipomycetaceae</taxon>
        <taxon>Lipomyces</taxon>
    </lineage>
</organism>
<accession>A0ACC3SWX3</accession>
<dbReference type="Proteomes" id="UP001433508">
    <property type="component" value="Unassembled WGS sequence"/>
</dbReference>
<comment type="caution">
    <text evidence="1">The sequence shown here is derived from an EMBL/GenBank/DDBJ whole genome shotgun (WGS) entry which is preliminary data.</text>
</comment>
<proteinExistence type="predicted"/>
<sequence length="433" mass="46140">MVSLSAALIARGNHALSTNPPVGTNISLTTHGSDWYWTVFSVMSVFAVGFAVALFLMPRLERLFHYLATGAAIFMALAYFALASNLGNTGIQTEFSHYHGGGLRVIFYARYIGWFLAGPLVLFCLTLSSGMHWITVIFLAGLLEVYIVMGLIGALVRSSYKWGFFSFGVAAWLVIMYHFFVPGVASSRRLHADVRPQFLVGAGLISFIWSLYPICWGLSEGGNVISPTSEGVFYGVLDILTMCILAYIIWSVSTLGMAKLGMRFGDREMLEEGGPAAEKRAYGHEQQRSVDTGTTAAAEYPARGAEEAPTTGAGAGQGMATGPAAGGQGAPATNRPVAATQQGMEEPLGQRRTVVPATAAQDITDEACQEQFENLYDPGLTAAKIVVTSGGASSRSDKGGPKKLATPTRDRYAIPSDRGAFMAPDGRVAIAAM</sequence>
<gene>
    <name evidence="1" type="ORF">V1525DRAFT_420713</name>
</gene>
<name>A0ACC3SWX3_LIPKO</name>